<dbReference type="Gene3D" id="1.20.120.330">
    <property type="entry name" value="Nucleotidyltransferases domain 2"/>
    <property type="match status" value="1"/>
</dbReference>
<reference evidence="2 3" key="1">
    <citation type="submission" date="2019-08" db="EMBL/GenBank/DDBJ databases">
        <title>Complete genome sequence of Thermosulfurimonas marina SU872T, an anaerobic thermophilic chemolithoautotrophic bacterium isolated from a shallow marine hydrothermal vent.</title>
        <authorList>
            <person name="Allioux M."/>
            <person name="Jebbar M."/>
            <person name="Slobodkina G."/>
            <person name="Slobodkin A."/>
            <person name="Moalic Y."/>
            <person name="Frolova A."/>
            <person name="Shao Z."/>
            <person name="Alain K."/>
        </authorList>
    </citation>
    <scope>NUCLEOTIDE SEQUENCE [LARGE SCALE GENOMIC DNA]</scope>
    <source>
        <strain evidence="2 3">SU872</strain>
    </source>
</reference>
<dbReference type="Proteomes" id="UP000501253">
    <property type="component" value="Chromosome"/>
</dbReference>
<organism evidence="2 3">
    <name type="scientific">Thermosulfurimonas marina</name>
    <dbReference type="NCBI Taxonomy" id="2047767"/>
    <lineage>
        <taxon>Bacteria</taxon>
        <taxon>Pseudomonadati</taxon>
        <taxon>Thermodesulfobacteriota</taxon>
        <taxon>Thermodesulfobacteria</taxon>
        <taxon>Thermodesulfobacteriales</taxon>
        <taxon>Thermodesulfobacteriaceae</taxon>
        <taxon>Thermosulfurimonas</taxon>
    </lineage>
</organism>
<evidence type="ECO:0000313" key="2">
    <source>
        <dbReference type="EMBL" id="QJA05650.1"/>
    </source>
</evidence>
<evidence type="ECO:0000259" key="1">
    <source>
        <dbReference type="PROSITE" id="PS50910"/>
    </source>
</evidence>
<accession>A0A6H1WR64</accession>
<dbReference type="InterPro" id="IPR007842">
    <property type="entry name" value="HEPN_dom"/>
</dbReference>
<gene>
    <name evidence="2" type="ORF">FVE67_02025</name>
</gene>
<keyword evidence="3" id="KW-1185">Reference proteome</keyword>
<evidence type="ECO:0000313" key="3">
    <source>
        <dbReference type="Proteomes" id="UP000501253"/>
    </source>
</evidence>
<dbReference type="AlphaFoldDB" id="A0A6H1WR64"/>
<protein>
    <submittedName>
        <fullName evidence="2">HEPN domain-containing protein</fullName>
    </submittedName>
</protein>
<dbReference type="KEGG" id="tmai:FVE67_02025"/>
<dbReference type="SUPFAM" id="SSF81593">
    <property type="entry name" value="Nucleotidyltransferase substrate binding subunit/domain"/>
    <property type="match status" value="1"/>
</dbReference>
<feature type="domain" description="HEPN" evidence="1">
    <location>
        <begin position="9"/>
        <end position="76"/>
    </location>
</feature>
<dbReference type="EMBL" id="CP042909">
    <property type="protein sequence ID" value="QJA05650.1"/>
    <property type="molecule type" value="Genomic_DNA"/>
</dbReference>
<dbReference type="RefSeq" id="WP_168719012.1">
    <property type="nucleotide sequence ID" value="NZ_CP042909.1"/>
</dbReference>
<dbReference type="PROSITE" id="PS50910">
    <property type="entry name" value="HEPN"/>
    <property type="match status" value="1"/>
</dbReference>
<dbReference type="Pfam" id="PF05168">
    <property type="entry name" value="HEPN"/>
    <property type="match status" value="1"/>
</dbReference>
<name>A0A6H1WR64_9BACT</name>
<proteinExistence type="predicted"/>
<sequence>MPDRSRDWFRQAEWDLAHAEKDLGDGYYEWACFSAHQAAEEVLRALKAWAKDLGKRDPRVLRVGYFGSLAEVSRFR</sequence>